<evidence type="ECO:0000313" key="7">
    <source>
        <dbReference type="Proteomes" id="UP000054166"/>
    </source>
</evidence>
<dbReference type="Gene3D" id="3.40.50.300">
    <property type="entry name" value="P-loop containing nucleotide triphosphate hydrolases"/>
    <property type="match status" value="2"/>
</dbReference>
<dbReference type="GO" id="GO:0016887">
    <property type="term" value="F:ATP hydrolysis activity"/>
    <property type="evidence" value="ECO:0007669"/>
    <property type="project" value="InterPro"/>
</dbReference>
<comment type="similarity">
    <text evidence="1">Belongs to the ABC transporter superfamily.</text>
</comment>
<reference evidence="7" key="2">
    <citation type="submission" date="2015-01" db="EMBL/GenBank/DDBJ databases">
        <title>Evolutionary Origins and Diversification of the Mycorrhizal Mutualists.</title>
        <authorList>
            <consortium name="DOE Joint Genome Institute"/>
            <consortium name="Mycorrhizal Genomics Consortium"/>
            <person name="Kohler A."/>
            <person name="Kuo A."/>
            <person name="Nagy L.G."/>
            <person name="Floudas D."/>
            <person name="Copeland A."/>
            <person name="Barry K.W."/>
            <person name="Cichocki N."/>
            <person name="Veneault-Fourrey C."/>
            <person name="LaButti K."/>
            <person name="Lindquist E.A."/>
            <person name="Lipzen A."/>
            <person name="Lundell T."/>
            <person name="Morin E."/>
            <person name="Murat C."/>
            <person name="Riley R."/>
            <person name="Ohm R."/>
            <person name="Sun H."/>
            <person name="Tunlid A."/>
            <person name="Henrissat B."/>
            <person name="Grigoriev I.V."/>
            <person name="Hibbett D.S."/>
            <person name="Martin F."/>
        </authorList>
    </citation>
    <scope>NUCLEOTIDE SEQUENCE [LARGE SCALE GENOMIC DNA]</scope>
    <source>
        <strain evidence="7">F 1598</strain>
    </source>
</reference>
<accession>A0A0C3AV30</accession>
<feature type="domain" description="ABC transporter" evidence="5">
    <location>
        <begin position="302"/>
        <end position="569"/>
    </location>
</feature>
<proteinExistence type="inferred from homology"/>
<dbReference type="PANTHER" id="PTHR43117">
    <property type="entry name" value="OSMOPROTECTANT IMPORT ATP-BINDING PROTEIN OSMV"/>
    <property type="match status" value="1"/>
</dbReference>
<dbReference type="InterPro" id="IPR027417">
    <property type="entry name" value="P-loop_NTPase"/>
</dbReference>
<feature type="domain" description="ABC transporter" evidence="5">
    <location>
        <begin position="27"/>
        <end position="282"/>
    </location>
</feature>
<dbReference type="Pfam" id="PF00005">
    <property type="entry name" value="ABC_tran"/>
    <property type="match status" value="2"/>
</dbReference>
<evidence type="ECO:0000256" key="3">
    <source>
        <dbReference type="ARBA" id="ARBA00022741"/>
    </source>
</evidence>
<gene>
    <name evidence="6" type="ORF">PILCRDRAFT_825050</name>
</gene>
<evidence type="ECO:0000313" key="6">
    <source>
        <dbReference type="EMBL" id="KIM77818.1"/>
    </source>
</evidence>
<keyword evidence="3" id="KW-0547">Nucleotide-binding</keyword>
<dbReference type="Proteomes" id="UP000054166">
    <property type="component" value="Unassembled WGS sequence"/>
</dbReference>
<dbReference type="OrthoDB" id="10255969at2759"/>
<keyword evidence="7" id="KW-1185">Reference proteome</keyword>
<dbReference type="InterPro" id="IPR003439">
    <property type="entry name" value="ABC_transporter-like_ATP-bd"/>
</dbReference>
<evidence type="ECO:0000256" key="2">
    <source>
        <dbReference type="ARBA" id="ARBA00022448"/>
    </source>
</evidence>
<dbReference type="EMBL" id="KN833021">
    <property type="protein sequence ID" value="KIM77818.1"/>
    <property type="molecule type" value="Genomic_DNA"/>
</dbReference>
<dbReference type="AlphaFoldDB" id="A0A0C3AV30"/>
<sequence>MRRVSGLALIRALHSGHRSTQDVVIHIPHADVFRFGDSNRASPVLKDVDWTVNEGENWAVVGSGSGGPKTAVLQMLLGYLRISPSPPAGIFPFLSSSSSGQWRDPSAFVSMVSFAHRPRSSGGGFYDYTARYGAVREEDRITLRQNMFSDTAENVTNAENNFDDLAETLGLKDLLDLPLVALSNGQTRRARILKALLSQPELLLLDEPLTGLDVDNRSIILSLLHNLHAARNPRVIMGLRAQDPVPDWISHLAVVKDNRISTRPKNEVLALEVARASINKQGSQPGEVHDHLHQSANRKVLVELKNVSVSYHERKVLKNIHWTIRAGDRLHLQGSNGSGKTTLLSLITGDHPQSYTQIPPKSELILFGRSRSRIPTPQLRSLIGVVSPELYNAFPRRTGMSVWDVVGTGFDGGFVSLGTKGVGVGLAGGLTNEETQWRVDRIWEVLKKLGPHTWSKEGTDKEIGTQKSTVVASPETFATRSFIDRSAGEQSMVLLMRALVGRPQLVLLDEVWSGMDEAMITAARTYLRTGGLTDEQAVVVISHWEDEVPWGVDDGIKRFRLEGGDGKEV</sequence>
<dbReference type="FunCoup" id="A0A0C3AV30">
    <property type="interactions" value="81"/>
</dbReference>
<evidence type="ECO:0000259" key="5">
    <source>
        <dbReference type="PROSITE" id="PS50893"/>
    </source>
</evidence>
<dbReference type="SMART" id="SM00382">
    <property type="entry name" value="AAA"/>
    <property type="match status" value="2"/>
</dbReference>
<keyword evidence="2" id="KW-0813">Transport</keyword>
<dbReference type="HOGENOM" id="CLU_000604_45_3_1"/>
<protein>
    <recommendedName>
        <fullName evidence="5">ABC transporter domain-containing protein</fullName>
    </recommendedName>
</protein>
<evidence type="ECO:0000256" key="4">
    <source>
        <dbReference type="ARBA" id="ARBA00022840"/>
    </source>
</evidence>
<dbReference type="GO" id="GO:0005524">
    <property type="term" value="F:ATP binding"/>
    <property type="evidence" value="ECO:0007669"/>
    <property type="project" value="UniProtKB-KW"/>
</dbReference>
<dbReference type="InterPro" id="IPR003593">
    <property type="entry name" value="AAA+_ATPase"/>
</dbReference>
<dbReference type="SUPFAM" id="SSF52540">
    <property type="entry name" value="P-loop containing nucleoside triphosphate hydrolases"/>
    <property type="match status" value="2"/>
</dbReference>
<dbReference type="InParanoid" id="A0A0C3AV30"/>
<dbReference type="PANTHER" id="PTHR43117:SF4">
    <property type="entry name" value="OSMOPROTECTANT IMPORT ATP-BINDING PROTEIN OSMV"/>
    <property type="match status" value="1"/>
</dbReference>
<organism evidence="6 7">
    <name type="scientific">Piloderma croceum (strain F 1598)</name>
    <dbReference type="NCBI Taxonomy" id="765440"/>
    <lineage>
        <taxon>Eukaryota</taxon>
        <taxon>Fungi</taxon>
        <taxon>Dikarya</taxon>
        <taxon>Basidiomycota</taxon>
        <taxon>Agaricomycotina</taxon>
        <taxon>Agaricomycetes</taxon>
        <taxon>Agaricomycetidae</taxon>
        <taxon>Atheliales</taxon>
        <taxon>Atheliaceae</taxon>
        <taxon>Piloderma</taxon>
    </lineage>
</organism>
<keyword evidence="4" id="KW-0067">ATP-binding</keyword>
<dbReference type="PROSITE" id="PS50893">
    <property type="entry name" value="ABC_TRANSPORTER_2"/>
    <property type="match status" value="2"/>
</dbReference>
<evidence type="ECO:0000256" key="1">
    <source>
        <dbReference type="ARBA" id="ARBA00005417"/>
    </source>
</evidence>
<name>A0A0C3AV30_PILCF</name>
<dbReference type="STRING" id="765440.A0A0C3AV30"/>
<reference evidence="6 7" key="1">
    <citation type="submission" date="2014-04" db="EMBL/GenBank/DDBJ databases">
        <authorList>
            <consortium name="DOE Joint Genome Institute"/>
            <person name="Kuo A."/>
            <person name="Tarkka M."/>
            <person name="Buscot F."/>
            <person name="Kohler A."/>
            <person name="Nagy L.G."/>
            <person name="Floudas D."/>
            <person name="Copeland A."/>
            <person name="Barry K.W."/>
            <person name="Cichocki N."/>
            <person name="Veneault-Fourrey C."/>
            <person name="LaButti K."/>
            <person name="Lindquist E.A."/>
            <person name="Lipzen A."/>
            <person name="Lundell T."/>
            <person name="Morin E."/>
            <person name="Murat C."/>
            <person name="Sun H."/>
            <person name="Tunlid A."/>
            <person name="Henrissat B."/>
            <person name="Grigoriev I.V."/>
            <person name="Hibbett D.S."/>
            <person name="Martin F."/>
            <person name="Nordberg H.P."/>
            <person name="Cantor M.N."/>
            <person name="Hua S.X."/>
        </authorList>
    </citation>
    <scope>NUCLEOTIDE SEQUENCE [LARGE SCALE GENOMIC DNA]</scope>
    <source>
        <strain evidence="6 7">F 1598</strain>
    </source>
</reference>